<organism evidence="2 3">
    <name type="scientific">Georgenia soli</name>
    <dbReference type="NCBI Taxonomy" id="638953"/>
    <lineage>
        <taxon>Bacteria</taxon>
        <taxon>Bacillati</taxon>
        <taxon>Actinomycetota</taxon>
        <taxon>Actinomycetes</taxon>
        <taxon>Micrococcales</taxon>
        <taxon>Bogoriellaceae</taxon>
        <taxon>Georgenia</taxon>
    </lineage>
</organism>
<evidence type="ECO:0000313" key="3">
    <source>
        <dbReference type="Proteomes" id="UP000222106"/>
    </source>
</evidence>
<comment type="caution">
    <text evidence="2">The sequence shown here is derived from an EMBL/GenBank/DDBJ whole genome shotgun (WGS) entry which is preliminary data.</text>
</comment>
<proteinExistence type="predicted"/>
<dbReference type="AlphaFoldDB" id="A0A2A9EM71"/>
<name>A0A2A9EM71_9MICO</name>
<evidence type="ECO:0000313" key="2">
    <source>
        <dbReference type="EMBL" id="PFG39903.1"/>
    </source>
</evidence>
<feature type="region of interest" description="Disordered" evidence="1">
    <location>
        <begin position="32"/>
        <end position="51"/>
    </location>
</feature>
<accession>A0A2A9EM71</accession>
<evidence type="ECO:0000256" key="1">
    <source>
        <dbReference type="SAM" id="MobiDB-lite"/>
    </source>
</evidence>
<sequence length="51" mass="5675">MDPIIDAFTARYLGVPADEYLHLAGRQNRAGLVRSSQRRSAAGQFLRTATR</sequence>
<keyword evidence="3" id="KW-1185">Reference proteome</keyword>
<dbReference type="EMBL" id="PDJI01000004">
    <property type="protein sequence ID" value="PFG39903.1"/>
    <property type="molecule type" value="Genomic_DNA"/>
</dbReference>
<gene>
    <name evidence="2" type="ORF">ATJ97_2423</name>
</gene>
<protein>
    <submittedName>
        <fullName evidence="2">Uncharacterized protein</fullName>
    </submittedName>
</protein>
<reference evidence="2 3" key="1">
    <citation type="submission" date="2017-10" db="EMBL/GenBank/DDBJ databases">
        <title>Sequencing the genomes of 1000 actinobacteria strains.</title>
        <authorList>
            <person name="Klenk H.-P."/>
        </authorList>
    </citation>
    <scope>NUCLEOTIDE SEQUENCE [LARGE SCALE GENOMIC DNA]</scope>
    <source>
        <strain evidence="2 3">DSM 21838</strain>
    </source>
</reference>
<dbReference type="RefSeq" id="WP_170037408.1">
    <property type="nucleotide sequence ID" value="NZ_PDJI01000004.1"/>
</dbReference>
<dbReference type="Proteomes" id="UP000222106">
    <property type="component" value="Unassembled WGS sequence"/>
</dbReference>